<protein>
    <submittedName>
        <fullName evidence="3">Uncharacterized protein</fullName>
    </submittedName>
</protein>
<feature type="compositionally biased region" description="Polar residues" evidence="2">
    <location>
        <begin position="338"/>
        <end position="353"/>
    </location>
</feature>
<dbReference type="EMBL" id="CAJPWZ010000856">
    <property type="protein sequence ID" value="CAG2201596.1"/>
    <property type="molecule type" value="Genomic_DNA"/>
</dbReference>
<keyword evidence="4" id="KW-1185">Reference proteome</keyword>
<feature type="compositionally biased region" description="Polar residues" evidence="2">
    <location>
        <begin position="551"/>
        <end position="561"/>
    </location>
</feature>
<feature type="region of interest" description="Disordered" evidence="2">
    <location>
        <begin position="328"/>
        <end position="358"/>
    </location>
</feature>
<sequence>MASRNLNMRGTRDRTKEFLEKVTEEQGDITYERKTRKNPLEKLSKEKRKLHKLEKRKRETNKETEVFLDSVNDIKKNIENLKMKVEEIKGKDNIENWVTSTEKAPSSTESVKVVANGIDHSKKGKCKKSKKSETFTEDKQTDEPEDDLNGNSFKRDKTRWSDRFFKRKKSKTKLEQEESLQNGTEKSPSLILENGNGVDSENNLIYKRENSENSSISEDKEDVDKNDGESTFKREKSRFSDRFKLKDSEIDTLKRDKSRFSGRFYKRKISETNSNEEEEEVEEDIDLAFQRYSQVDDKQSIDSENANEGSTLKRDKTRFSGIFKRLKSKTKSNEDDIQQISEEGNKSVSNENSDFGDKVVSQISEEEITLMKPRYLSKGIQKVSFRKERSPQKSIEESETSFIASENKIKNSDMLDEEMEPMISRNNHKSESSGSGNTILDLTPKNSSQPLEHERLIELQSSPLQETSEDHEQEEESPLIAKYNEVNVDSKSRQIITLGPEKTMDSNGASNLRNGETFVINIEGNKSEVETGPIIRRKSDQSFTDSEKSIESSAEVSSIDESNGREVNLDSMAYFVPKDLNLKQYLNWMSHSKN</sequence>
<organism evidence="3 4">
    <name type="scientific">Mytilus edulis</name>
    <name type="common">Blue mussel</name>
    <dbReference type="NCBI Taxonomy" id="6550"/>
    <lineage>
        <taxon>Eukaryota</taxon>
        <taxon>Metazoa</taxon>
        <taxon>Spiralia</taxon>
        <taxon>Lophotrochozoa</taxon>
        <taxon>Mollusca</taxon>
        <taxon>Bivalvia</taxon>
        <taxon>Autobranchia</taxon>
        <taxon>Pteriomorphia</taxon>
        <taxon>Mytilida</taxon>
        <taxon>Mytiloidea</taxon>
        <taxon>Mytilidae</taxon>
        <taxon>Mytilinae</taxon>
        <taxon>Mytilus</taxon>
    </lineage>
</organism>
<evidence type="ECO:0000256" key="1">
    <source>
        <dbReference type="SAM" id="Coils"/>
    </source>
</evidence>
<feature type="region of interest" description="Disordered" evidence="2">
    <location>
        <begin position="99"/>
        <end position="155"/>
    </location>
</feature>
<feature type="region of interest" description="Disordered" evidence="2">
    <location>
        <begin position="264"/>
        <end position="314"/>
    </location>
</feature>
<comment type="caution">
    <text evidence="3">The sequence shown here is derived from an EMBL/GenBank/DDBJ whole genome shotgun (WGS) entry which is preliminary data.</text>
</comment>
<name>A0A8S3R3G8_MYTED</name>
<feature type="compositionally biased region" description="Basic and acidic residues" evidence="2">
    <location>
        <begin position="131"/>
        <end position="142"/>
    </location>
</feature>
<feature type="compositionally biased region" description="Polar residues" evidence="2">
    <location>
        <begin position="99"/>
        <end position="110"/>
    </location>
</feature>
<feature type="compositionally biased region" description="Acidic residues" evidence="2">
    <location>
        <begin position="467"/>
        <end position="477"/>
    </location>
</feature>
<proteinExistence type="predicted"/>
<evidence type="ECO:0000313" key="4">
    <source>
        <dbReference type="Proteomes" id="UP000683360"/>
    </source>
</evidence>
<feature type="compositionally biased region" description="Basic and acidic residues" evidence="2">
    <location>
        <begin position="222"/>
        <end position="235"/>
    </location>
</feature>
<dbReference type="Proteomes" id="UP000683360">
    <property type="component" value="Unassembled WGS sequence"/>
</dbReference>
<feature type="compositionally biased region" description="Basic and acidic residues" evidence="2">
    <location>
        <begin position="385"/>
        <end position="396"/>
    </location>
</feature>
<feature type="region of interest" description="Disordered" evidence="2">
    <location>
        <begin position="380"/>
        <end position="477"/>
    </location>
</feature>
<evidence type="ECO:0000313" key="3">
    <source>
        <dbReference type="EMBL" id="CAG2201596.1"/>
    </source>
</evidence>
<gene>
    <name evidence="3" type="ORF">MEDL_16212</name>
</gene>
<feature type="coiled-coil region" evidence="1">
    <location>
        <begin position="40"/>
        <end position="91"/>
    </location>
</feature>
<reference evidence="3" key="1">
    <citation type="submission" date="2021-03" db="EMBL/GenBank/DDBJ databases">
        <authorList>
            <person name="Bekaert M."/>
        </authorList>
    </citation>
    <scope>NUCLEOTIDE SEQUENCE</scope>
</reference>
<accession>A0A8S3R3G8</accession>
<dbReference type="OrthoDB" id="75754at2759"/>
<feature type="region of interest" description="Disordered" evidence="2">
    <location>
        <begin position="168"/>
        <end position="235"/>
    </location>
</feature>
<evidence type="ECO:0000256" key="2">
    <source>
        <dbReference type="SAM" id="MobiDB-lite"/>
    </source>
</evidence>
<feature type="compositionally biased region" description="Polar residues" evidence="2">
    <location>
        <begin position="432"/>
        <end position="450"/>
    </location>
</feature>
<feature type="compositionally biased region" description="Basic and acidic residues" evidence="2">
    <location>
        <begin position="539"/>
        <end position="550"/>
    </location>
</feature>
<feature type="compositionally biased region" description="Acidic residues" evidence="2">
    <location>
        <begin position="274"/>
        <end position="286"/>
    </location>
</feature>
<feature type="region of interest" description="Disordered" evidence="2">
    <location>
        <begin position="539"/>
        <end position="563"/>
    </location>
</feature>
<dbReference type="AlphaFoldDB" id="A0A8S3R3G8"/>
<keyword evidence="1" id="KW-0175">Coiled coil</keyword>